<protein>
    <submittedName>
        <fullName evidence="5">Carbon starvation induced protein CsiD</fullName>
    </submittedName>
    <submittedName>
        <fullName evidence="6">Glutarate dioxygenase GlaH</fullName>
        <ecNumber evidence="6">1.14.11.64</ecNumber>
    </submittedName>
</protein>
<organism evidence="5 7">
    <name type="scientific">Neisseria lisongii</name>
    <dbReference type="NCBI Taxonomy" id="2912188"/>
    <lineage>
        <taxon>Bacteria</taxon>
        <taxon>Pseudomonadati</taxon>
        <taxon>Pseudomonadota</taxon>
        <taxon>Betaproteobacteria</taxon>
        <taxon>Neisseriales</taxon>
        <taxon>Neisseriaceae</taxon>
        <taxon>Neisseria</taxon>
    </lineage>
</organism>
<evidence type="ECO:0000256" key="2">
    <source>
        <dbReference type="ARBA" id="ARBA00022964"/>
    </source>
</evidence>
<keyword evidence="8" id="KW-1185">Reference proteome</keyword>
<dbReference type="GO" id="GO:0005506">
    <property type="term" value="F:iron ion binding"/>
    <property type="evidence" value="ECO:0007669"/>
    <property type="project" value="InterPro"/>
</dbReference>
<dbReference type="NCBIfam" id="NF002814">
    <property type="entry name" value="PRK02963.1"/>
    <property type="match status" value="1"/>
</dbReference>
<evidence type="ECO:0000313" key="5">
    <source>
        <dbReference type="EMBL" id="MCF7530348.1"/>
    </source>
</evidence>
<dbReference type="Pfam" id="PF08943">
    <property type="entry name" value="CsiD"/>
    <property type="match status" value="1"/>
</dbReference>
<name>A0AAW5ASH3_9NEIS</name>
<dbReference type="EC" id="1.14.11.64" evidence="6"/>
<evidence type="ECO:0000256" key="1">
    <source>
        <dbReference type="ARBA" id="ARBA00022723"/>
    </source>
</evidence>
<evidence type="ECO:0000256" key="3">
    <source>
        <dbReference type="ARBA" id="ARBA00023002"/>
    </source>
</evidence>
<proteinExistence type="predicted"/>
<dbReference type="InterPro" id="IPR042098">
    <property type="entry name" value="TauD-like_sf"/>
</dbReference>
<dbReference type="AlphaFoldDB" id="A0AAW5ASH3"/>
<reference evidence="6 8" key="2">
    <citation type="submission" date="2023-01" db="EMBL/GenBank/DDBJ databases">
        <authorList>
            <person name="Yang C."/>
        </authorList>
    </citation>
    <scope>NUCLEOTIDE SEQUENCE [LARGE SCALE GENOMIC DNA]</scope>
    <source>
        <strain evidence="6 8">ZJ106</strain>
    </source>
</reference>
<dbReference type="SUPFAM" id="SSF51197">
    <property type="entry name" value="Clavaminate synthase-like"/>
    <property type="match status" value="1"/>
</dbReference>
<dbReference type="RefSeq" id="WP_237091829.1">
    <property type="nucleotide sequence ID" value="NZ_CP116766.1"/>
</dbReference>
<dbReference type="Gene3D" id="3.60.130.10">
    <property type="entry name" value="Clavaminate synthase-like"/>
    <property type="match status" value="1"/>
</dbReference>
<dbReference type="EMBL" id="CP116766">
    <property type="protein sequence ID" value="WCL71097.1"/>
    <property type="molecule type" value="Genomic_DNA"/>
</dbReference>
<dbReference type="Proteomes" id="UP001201397">
    <property type="component" value="Unassembled WGS sequence"/>
</dbReference>
<evidence type="ECO:0000313" key="6">
    <source>
        <dbReference type="EMBL" id="WCL71097.1"/>
    </source>
</evidence>
<evidence type="ECO:0000256" key="4">
    <source>
        <dbReference type="ARBA" id="ARBA00023004"/>
    </source>
</evidence>
<dbReference type="Proteomes" id="UP001221268">
    <property type="component" value="Chromosome"/>
</dbReference>
<accession>A0AAW5ASH3</accession>
<keyword evidence="2 6" id="KW-0223">Dioxygenase</keyword>
<reference evidence="5" key="1">
    <citation type="submission" date="2022-01" db="EMBL/GenBank/DDBJ databases">
        <title>Neisseria sp. ZJ104.</title>
        <authorList>
            <person name="Yang C."/>
        </authorList>
    </citation>
    <scope>NUCLEOTIDE SEQUENCE</scope>
    <source>
        <strain evidence="5">ZJ104</strain>
    </source>
</reference>
<evidence type="ECO:0000313" key="7">
    <source>
        <dbReference type="Proteomes" id="UP001201397"/>
    </source>
</evidence>
<dbReference type="GO" id="GO:0050498">
    <property type="term" value="F:oxidoreductase activity, acting on paired donors, with incorporation or reduction of molecular oxygen, with 2-oxoglutarate as one donor, and the other dehydrogenated"/>
    <property type="evidence" value="ECO:0007669"/>
    <property type="project" value="InterPro"/>
</dbReference>
<dbReference type="EMBL" id="JAKKDL010000013">
    <property type="protein sequence ID" value="MCF7530348.1"/>
    <property type="molecule type" value="Genomic_DNA"/>
</dbReference>
<dbReference type="InterPro" id="IPR015038">
    <property type="entry name" value="GlaH"/>
</dbReference>
<dbReference type="GO" id="GO:0106343">
    <property type="term" value="F:glutarate dioxygenase activity"/>
    <property type="evidence" value="ECO:0007669"/>
    <property type="project" value="UniProtKB-EC"/>
</dbReference>
<gene>
    <name evidence="5" type="primary">csiD</name>
    <name evidence="6" type="synonym">glaH</name>
    <name evidence="5" type="ORF">L4H06_08940</name>
    <name evidence="6" type="ORF">PJU73_07010</name>
</gene>
<keyword evidence="3 6" id="KW-0560">Oxidoreductase</keyword>
<sequence>MHPVLPEPKCSGNPFSIMYPHSQQPALAKTVIFQTKAWKQPFSPQAGKQEDEIMTSVTDITPKGYRIAPHEHSRRLQVVTLQADTIAEFIRQTERFPVQALEYKPFNRFRVAEILDSLCEYTLGKFLLGTLKNRATGAFLLKFEGGDKKDTDFFVKLGTAVSHLIGRPNFDAMSQKYYARFTVRNVDNSDSYLRQPHRRMELHNDGTFVDEPTDYVLMMKMQEENMQGGNSLILHLDDWAELDKFYNHPIAKKPITWEAPPSKNVTQSIEHPVFIDNDPNGRPRLHFIDQFAKPKNREEGLYLFELGESLENDPNFVSVRVEVGDMLVVENHNWLHGRDKFVAHPDLLRELMRQRGQFVA</sequence>
<keyword evidence="4" id="KW-0408">Iron</keyword>
<evidence type="ECO:0000313" key="8">
    <source>
        <dbReference type="Proteomes" id="UP001221268"/>
    </source>
</evidence>
<keyword evidence="1" id="KW-0479">Metal-binding</keyword>